<dbReference type="AlphaFoldDB" id="A0A1F6EMR8"/>
<keyword evidence="2" id="KW-0472">Membrane</keyword>
<dbReference type="STRING" id="1798507.A3A34_03945"/>
<name>A0A1F6EMR8_9BACT</name>
<gene>
    <name evidence="3" type="ORF">A3A34_03945</name>
</gene>
<evidence type="ECO:0000313" key="4">
    <source>
        <dbReference type="Proteomes" id="UP000178587"/>
    </source>
</evidence>
<evidence type="ECO:0000256" key="1">
    <source>
        <dbReference type="SAM" id="MobiDB-lite"/>
    </source>
</evidence>
<evidence type="ECO:0008006" key="5">
    <source>
        <dbReference type="Google" id="ProtNLM"/>
    </source>
</evidence>
<accession>A0A1F6EMR8</accession>
<feature type="region of interest" description="Disordered" evidence="1">
    <location>
        <begin position="24"/>
        <end position="55"/>
    </location>
</feature>
<feature type="transmembrane region" description="Helical" evidence="2">
    <location>
        <begin position="98"/>
        <end position="118"/>
    </location>
</feature>
<keyword evidence="2" id="KW-0812">Transmembrane</keyword>
<proteinExistence type="predicted"/>
<dbReference type="Proteomes" id="UP000178587">
    <property type="component" value="Unassembled WGS sequence"/>
</dbReference>
<reference evidence="3 4" key="1">
    <citation type="journal article" date="2016" name="Nat. Commun.">
        <title>Thousands of microbial genomes shed light on interconnected biogeochemical processes in an aquifer system.</title>
        <authorList>
            <person name="Anantharaman K."/>
            <person name="Brown C.T."/>
            <person name="Hug L.A."/>
            <person name="Sharon I."/>
            <person name="Castelle C.J."/>
            <person name="Probst A.J."/>
            <person name="Thomas B.C."/>
            <person name="Singh A."/>
            <person name="Wilkins M.J."/>
            <person name="Karaoz U."/>
            <person name="Brodie E.L."/>
            <person name="Williams K.H."/>
            <person name="Hubbard S.S."/>
            <person name="Banfield J.F."/>
        </authorList>
    </citation>
    <scope>NUCLEOTIDE SEQUENCE [LARGE SCALE GENOMIC DNA]</scope>
</reference>
<comment type="caution">
    <text evidence="3">The sequence shown here is derived from an EMBL/GenBank/DDBJ whole genome shotgun (WGS) entry which is preliminary data.</text>
</comment>
<keyword evidence="2" id="KW-1133">Transmembrane helix</keyword>
<evidence type="ECO:0000313" key="3">
    <source>
        <dbReference type="EMBL" id="OGG74941.1"/>
    </source>
</evidence>
<organism evidence="3 4">
    <name type="scientific">Candidatus Kaiserbacteria bacterium RIFCSPLOWO2_01_FULL_50_24</name>
    <dbReference type="NCBI Taxonomy" id="1798507"/>
    <lineage>
        <taxon>Bacteria</taxon>
        <taxon>Candidatus Kaiseribacteriota</taxon>
    </lineage>
</organism>
<evidence type="ECO:0000256" key="2">
    <source>
        <dbReference type="SAM" id="Phobius"/>
    </source>
</evidence>
<sequence>MPKDYFEDIAPPLAKSAEKASTALTPASVSIKSREQKSALPRSAPPPPSPVVGVGDRSIRNIASSRSRLRQAPPPVSPPPNMWNTGGMAQAVTKHSRWWLWLVALGALLLLGGVLLFANRGTTVTVVPRSHTVVFDASHRYTGYPAASAEAGALAYTLQTFEFEDSAAVPAEGVERVEEKAHGTITIFNEHSASSVRLIKNTRFQTLAGLVFRVPDTVTVPGKSASKAGTISIEVYADSPGEEYNVGPVARFTLPGLKTSPDMYSAVYAKSDTPFSGGFIGERPRVAPQTLESARANVRARLEEKAVGVQSTDIAGILLPGLYRISFVSESQTTEAGGGVRIHEKAVVMYPVFTPESFSAVVASSIAADAENASVRFTPGAAFSAIADASALGALESGSFPFSLNGQGRIVFNVDAEALTNALAGREKSAFEAISASFPGIETARARVSPFWSGTFPKDPADINIVLESASE</sequence>
<dbReference type="EMBL" id="MFLU01000010">
    <property type="protein sequence ID" value="OGG74941.1"/>
    <property type="molecule type" value="Genomic_DNA"/>
</dbReference>
<protein>
    <recommendedName>
        <fullName evidence="5">Baseplate protein J-like domain-containing protein</fullName>
    </recommendedName>
</protein>